<dbReference type="Pfam" id="PF00788">
    <property type="entry name" value="RA"/>
    <property type="match status" value="1"/>
</dbReference>
<dbReference type="GO" id="GO:0016301">
    <property type="term" value="F:kinase activity"/>
    <property type="evidence" value="ECO:0007669"/>
    <property type="project" value="UniProtKB-KW"/>
</dbReference>
<feature type="region of interest" description="Disordered" evidence="3">
    <location>
        <begin position="219"/>
        <end position="321"/>
    </location>
</feature>
<evidence type="ECO:0000256" key="3">
    <source>
        <dbReference type="SAM" id="MobiDB-lite"/>
    </source>
</evidence>
<feature type="compositionally biased region" description="Polar residues" evidence="3">
    <location>
        <begin position="435"/>
        <end position="445"/>
    </location>
</feature>
<evidence type="ECO:0000256" key="1">
    <source>
        <dbReference type="ARBA" id="ARBA00022443"/>
    </source>
</evidence>
<evidence type="ECO:0000259" key="6">
    <source>
        <dbReference type="PROSITE" id="PS50200"/>
    </source>
</evidence>
<dbReference type="CDD" id="cd01786">
    <property type="entry name" value="RA_STE50"/>
    <property type="match status" value="1"/>
</dbReference>
<feature type="compositionally biased region" description="Polar residues" evidence="3">
    <location>
        <begin position="219"/>
        <end position="240"/>
    </location>
</feature>
<dbReference type="SMART" id="SM00314">
    <property type="entry name" value="RA"/>
    <property type="match status" value="1"/>
</dbReference>
<evidence type="ECO:0000313" key="7">
    <source>
        <dbReference type="EMBL" id="KGB77774.1"/>
    </source>
</evidence>
<organism evidence="7 8">
    <name type="scientific">Cryptococcus deuterogattii (strain R265)</name>
    <name type="common">Cryptococcus gattii VGII (strain R265)</name>
    <dbReference type="NCBI Taxonomy" id="294750"/>
    <lineage>
        <taxon>Eukaryota</taxon>
        <taxon>Fungi</taxon>
        <taxon>Dikarya</taxon>
        <taxon>Basidiomycota</taxon>
        <taxon>Agaricomycotina</taxon>
        <taxon>Tremellomycetes</taxon>
        <taxon>Tremellales</taxon>
        <taxon>Cryptococcaceae</taxon>
        <taxon>Cryptococcus</taxon>
        <taxon>Cryptococcus gattii species complex</taxon>
    </lineage>
</organism>
<dbReference type="InterPro" id="IPR036028">
    <property type="entry name" value="SH3-like_dom_sf"/>
</dbReference>
<dbReference type="SUPFAM" id="SSF47769">
    <property type="entry name" value="SAM/Pointed domain"/>
    <property type="match status" value="1"/>
</dbReference>
<dbReference type="PROSITE" id="PS50105">
    <property type="entry name" value="SAM_DOMAIN"/>
    <property type="match status" value="1"/>
</dbReference>
<dbReference type="CDD" id="cd09533">
    <property type="entry name" value="SAM_Ste50-like_fungal"/>
    <property type="match status" value="1"/>
</dbReference>
<dbReference type="Proteomes" id="UP000029445">
    <property type="component" value="Chromosome 1"/>
</dbReference>
<feature type="domain" description="Ras-associating" evidence="6">
    <location>
        <begin position="323"/>
        <end position="401"/>
    </location>
</feature>
<dbReference type="STRING" id="294750.A0A095CE58"/>
<dbReference type="SUPFAM" id="SSF50044">
    <property type="entry name" value="SH3-domain"/>
    <property type="match status" value="2"/>
</dbReference>
<dbReference type="SMART" id="SM00326">
    <property type="entry name" value="SH3"/>
    <property type="match status" value="2"/>
</dbReference>
<dbReference type="SUPFAM" id="SSF54236">
    <property type="entry name" value="Ubiquitin-like"/>
    <property type="match status" value="1"/>
</dbReference>
<dbReference type="HOGENOM" id="CLU_016105_0_0_1"/>
<sequence length="700" mass="76383">MAAAVISPTKASPPVSVLQWDEDAVVSYLSNIGLGQYEAAIHEHGIAGDVLVALDHGTLQDMGMSSVGHRLTLLRAVYELKMEEGLEIGEDEWRPPEIEDRDRLEAGRLLEIVRQQQERLSVIERDHDLLRAALEERGISVPYAQYASEETLSGSISKRPNELERSNSYKWRDFKDSDNAEPAPSTSRPRPEQLFPASLASTALASSLNAPLSSNSATFQDSFTPTTSNHNYVDSPTASGTDRRDGRPINRILAESSNLSSSTSSSPSMAPPALSSQSLSASSIKPSSYPSVSSSAPIPGPQSHSTNPSDKERSRAKDAARSAAKSFRVTLEDPCWKVLPAALKKYKINDDWRLYALFICYGNTGESTERCLSYDEKPLLLFQKLKETGHKPVFMLRHIKDIKSPVYVAHTKQAQKLGLPRNTTAALLPKIKPANDTSLSPTKPNTFKPAIPRTEDGQTPNGTAFPELPSPGLRDGDGGGRTSNGQLVDPDGSVVNVTYGVAIYPYCRDREDEFDVPVGSTYVIRSKNKGWYIVNRDPDATGIPNNYTQGWVPAGCLLELNQPMSIISPSPDGQIAPYPGLAPLPPSHIISSSYAGFVLMDYDSKGDDELTLKEGEKVRVYKKYCHWSYVIRNDTGERGWVPAWFVGKTSITISAGLRETETAAKPEPSSGSKSTDIKLDRGAIDGEANDDKSKDEAGEK</sequence>
<accession>A0A095CE58</accession>
<proteinExistence type="predicted"/>
<name>A0A095CE58_CRYD2</name>
<feature type="domain" description="SH3" evidence="4">
    <location>
        <begin position="591"/>
        <end position="651"/>
    </location>
</feature>
<dbReference type="OrthoDB" id="8883818at2759"/>
<dbReference type="SMART" id="SM00454">
    <property type="entry name" value="SAM"/>
    <property type="match status" value="1"/>
</dbReference>
<feature type="region of interest" description="Disordered" evidence="3">
    <location>
        <begin position="167"/>
        <end position="193"/>
    </location>
</feature>
<dbReference type="GeneID" id="88179885"/>
<keyword evidence="7" id="KW-0808">Transferase</keyword>
<dbReference type="InterPro" id="IPR000159">
    <property type="entry name" value="RA_dom"/>
</dbReference>
<dbReference type="OMA" id="WFIGKVP"/>
<evidence type="ECO:0000313" key="8">
    <source>
        <dbReference type="Proteomes" id="UP000029445"/>
    </source>
</evidence>
<dbReference type="PANTHER" id="PTHR46829:SF1">
    <property type="entry name" value="STERILE ALPHA MOTIF DOMAIN-CONTAINING PROTEIN 15"/>
    <property type="match status" value="1"/>
</dbReference>
<dbReference type="Gene3D" id="1.10.150.50">
    <property type="entry name" value="Transcription Factor, Ets-1"/>
    <property type="match status" value="1"/>
</dbReference>
<feature type="region of interest" description="Disordered" evidence="3">
    <location>
        <begin position="433"/>
        <end position="489"/>
    </location>
</feature>
<dbReference type="KEGG" id="cdeu:CNBG_3612"/>
<keyword evidence="8" id="KW-1185">Reference proteome</keyword>
<feature type="domain" description="SAM" evidence="5">
    <location>
        <begin position="20"/>
        <end position="83"/>
    </location>
</feature>
<dbReference type="CDD" id="cd00174">
    <property type="entry name" value="SH3"/>
    <property type="match status" value="1"/>
</dbReference>
<dbReference type="VEuPathDB" id="FungiDB:CNBG_3612"/>
<dbReference type="AlphaFoldDB" id="A0A095CE58"/>
<protein>
    <submittedName>
        <fullName evidence="7">Protein kinase regulator</fullName>
    </submittedName>
</protein>
<dbReference type="InterPro" id="IPR001452">
    <property type="entry name" value="SH3_domain"/>
</dbReference>
<dbReference type="InterPro" id="IPR001660">
    <property type="entry name" value="SAM"/>
</dbReference>
<gene>
    <name evidence="7" type="ORF">CNBG_3612</name>
</gene>
<dbReference type="PROSITE" id="PS50002">
    <property type="entry name" value="SH3"/>
    <property type="match status" value="2"/>
</dbReference>
<evidence type="ECO:0000259" key="5">
    <source>
        <dbReference type="PROSITE" id="PS50105"/>
    </source>
</evidence>
<feature type="compositionally biased region" description="Low complexity" evidence="3">
    <location>
        <begin position="253"/>
        <end position="297"/>
    </location>
</feature>
<dbReference type="InterPro" id="IPR013761">
    <property type="entry name" value="SAM/pointed_sf"/>
</dbReference>
<keyword evidence="7" id="KW-0418">Kinase</keyword>
<feature type="compositionally biased region" description="Basic and acidic residues" evidence="3">
    <location>
        <begin position="167"/>
        <end position="178"/>
    </location>
</feature>
<dbReference type="Pfam" id="PF07647">
    <property type="entry name" value="SAM_2"/>
    <property type="match status" value="1"/>
</dbReference>
<dbReference type="EMBL" id="CP025759">
    <property type="protein sequence ID" value="KGB77774.1"/>
    <property type="molecule type" value="Genomic_DNA"/>
</dbReference>
<reference evidence="7 8" key="2">
    <citation type="journal article" date="2018" name="Proc. Natl. Acad. Sci.">
        <title>RNAi is a critical determinant of centromere evolution in closely related fungi.</title>
        <authorList>
            <person name="Yadav V."/>
            <person name="Sun S."/>
            <person name="Billmyre R.B."/>
            <person name="Thimmappa B.C."/>
            <person name="Shea T."/>
            <person name="Lintner R."/>
            <person name="Bakkeren G."/>
            <person name="Cuomo C.A."/>
            <person name="Heitman J."/>
            <person name="Sanyal K."/>
        </authorList>
    </citation>
    <scope>NUCLEOTIDE SEQUENCE [LARGE SCALE GENOMIC DNA]</scope>
    <source>
        <strain evidence="7 8">R265</strain>
    </source>
</reference>
<reference evidence="7 8" key="1">
    <citation type="journal article" date="2011" name="MBio">
        <title>Genome variation in Cryptococcus gattii, an emerging pathogen of immunocompetent hosts.</title>
        <authorList>
            <person name="D'Souza C.A."/>
            <person name="Kronstad J.W."/>
            <person name="Taylor G."/>
            <person name="Warren R."/>
            <person name="Yuen M."/>
            <person name="Hu G."/>
            <person name="Jung W.H."/>
            <person name="Sham A."/>
            <person name="Kidd S.E."/>
            <person name="Tangen K."/>
            <person name="Lee N."/>
            <person name="Zeilmaker T."/>
            <person name="Sawkins J."/>
            <person name="McVicker G."/>
            <person name="Shah S."/>
            <person name="Gnerre S."/>
            <person name="Griggs A."/>
            <person name="Zeng Q."/>
            <person name="Bartlett K."/>
            <person name="Li W."/>
            <person name="Wang X."/>
            <person name="Heitman J."/>
            <person name="Stajich J.E."/>
            <person name="Fraser J.A."/>
            <person name="Meyer W."/>
            <person name="Carter D."/>
            <person name="Schein J."/>
            <person name="Krzywinski M."/>
            <person name="Kwon-Chung K.J."/>
            <person name="Varma A."/>
            <person name="Wang J."/>
            <person name="Brunham R."/>
            <person name="Fyfe M."/>
            <person name="Ouellette B.F."/>
            <person name="Siddiqui A."/>
            <person name="Marra M."/>
            <person name="Jones S."/>
            <person name="Holt R."/>
            <person name="Birren B.W."/>
            <person name="Galagan J.E."/>
            <person name="Cuomo C.A."/>
        </authorList>
    </citation>
    <scope>NUCLEOTIDE SEQUENCE [LARGE SCALE GENOMIC DNA]</scope>
    <source>
        <strain evidence="7 8">R265</strain>
    </source>
</reference>
<feature type="compositionally biased region" description="Basic and acidic residues" evidence="3">
    <location>
        <begin position="675"/>
        <end position="700"/>
    </location>
</feature>
<keyword evidence="1 2" id="KW-0728">SH3 domain</keyword>
<dbReference type="Gene3D" id="3.10.20.90">
    <property type="entry name" value="Phosphatidylinositol 3-kinase Catalytic Subunit, Chain A, domain 1"/>
    <property type="match status" value="1"/>
</dbReference>
<feature type="region of interest" description="Disordered" evidence="3">
    <location>
        <begin position="657"/>
        <end position="700"/>
    </location>
</feature>
<dbReference type="Gene3D" id="2.30.30.40">
    <property type="entry name" value="SH3 Domains"/>
    <property type="match status" value="1"/>
</dbReference>
<dbReference type="Pfam" id="PF00018">
    <property type="entry name" value="SH3_1"/>
    <property type="match status" value="1"/>
</dbReference>
<feature type="domain" description="SH3" evidence="4">
    <location>
        <begin position="495"/>
        <end position="562"/>
    </location>
</feature>
<evidence type="ECO:0000256" key="2">
    <source>
        <dbReference type="PROSITE-ProRule" id="PRU00192"/>
    </source>
</evidence>
<dbReference type="PANTHER" id="PTHR46829">
    <property type="entry name" value="STERILE ALPHA MOTIF DOMAIN-CONTAINING PROTEIN 15"/>
    <property type="match status" value="1"/>
</dbReference>
<feature type="compositionally biased region" description="Basic and acidic residues" evidence="3">
    <location>
        <begin position="309"/>
        <end position="320"/>
    </location>
</feature>
<dbReference type="GO" id="GO:0007165">
    <property type="term" value="P:signal transduction"/>
    <property type="evidence" value="ECO:0007669"/>
    <property type="project" value="InterPro"/>
</dbReference>
<evidence type="ECO:0000259" key="4">
    <source>
        <dbReference type="PROSITE" id="PS50002"/>
    </source>
</evidence>
<dbReference type="InterPro" id="IPR029071">
    <property type="entry name" value="Ubiquitin-like_domsf"/>
</dbReference>
<dbReference type="RefSeq" id="XP_062883565.1">
    <property type="nucleotide sequence ID" value="XM_063027610.1"/>
</dbReference>
<dbReference type="PROSITE" id="PS50200">
    <property type="entry name" value="RA"/>
    <property type="match status" value="1"/>
</dbReference>